<dbReference type="Proteomes" id="UP001521931">
    <property type="component" value="Unassembled WGS sequence"/>
</dbReference>
<evidence type="ECO:0000313" key="2">
    <source>
        <dbReference type="Proteomes" id="UP001521931"/>
    </source>
</evidence>
<proteinExistence type="predicted"/>
<dbReference type="EMBL" id="JAKRCV010000002">
    <property type="protein sequence ID" value="MCG7320501.1"/>
    <property type="molecule type" value="Genomic_DNA"/>
</dbReference>
<gene>
    <name evidence="1" type="ORF">MHL29_01135</name>
</gene>
<dbReference type="RefSeq" id="WP_239261523.1">
    <property type="nucleotide sequence ID" value="NZ_JAKRCV010000002.1"/>
</dbReference>
<organism evidence="1 2">
    <name type="scientific">Arsenicicoccus bolidensis</name>
    <dbReference type="NCBI Taxonomy" id="229480"/>
    <lineage>
        <taxon>Bacteria</taxon>
        <taxon>Bacillati</taxon>
        <taxon>Actinomycetota</taxon>
        <taxon>Actinomycetes</taxon>
        <taxon>Micrococcales</taxon>
        <taxon>Intrasporangiaceae</taxon>
        <taxon>Arsenicicoccus</taxon>
    </lineage>
</organism>
<name>A0ABS9PXZ6_9MICO</name>
<comment type="caution">
    <text evidence="1">The sequence shown here is derived from an EMBL/GenBank/DDBJ whole genome shotgun (WGS) entry which is preliminary data.</text>
</comment>
<accession>A0ABS9PXZ6</accession>
<reference evidence="1 2" key="1">
    <citation type="submission" date="2022-02" db="EMBL/GenBank/DDBJ databases">
        <title>Uncovering new skin microbiome diversity through culturing and metagenomics.</title>
        <authorList>
            <person name="Conlan S."/>
            <person name="Deming C."/>
            <person name="Nisc Comparative Sequencing Program N."/>
            <person name="Segre J.A."/>
        </authorList>
    </citation>
    <scope>NUCLEOTIDE SEQUENCE [LARGE SCALE GENOMIC DNA]</scope>
    <source>
        <strain evidence="1 2">ACRQZ</strain>
    </source>
</reference>
<evidence type="ECO:0000313" key="1">
    <source>
        <dbReference type="EMBL" id="MCG7320501.1"/>
    </source>
</evidence>
<protein>
    <submittedName>
        <fullName evidence="1">Uncharacterized protein</fullName>
    </submittedName>
</protein>
<keyword evidence="2" id="KW-1185">Reference proteome</keyword>
<sequence>MRTPLLPPEIVDGKWYTTDQLDRLGLTRAQRRQLVAASTDDDCHGP</sequence>